<organism evidence="1 2">
    <name type="scientific">Streptodolium elevatio</name>
    <dbReference type="NCBI Taxonomy" id="3157996"/>
    <lineage>
        <taxon>Bacteria</taxon>
        <taxon>Bacillati</taxon>
        <taxon>Actinomycetota</taxon>
        <taxon>Actinomycetes</taxon>
        <taxon>Kitasatosporales</taxon>
        <taxon>Streptomycetaceae</taxon>
        <taxon>Streptodolium</taxon>
    </lineage>
</organism>
<sequence>MTHTETSTKQARIDLGLPALIVLVGTAGAGKSRVATAFPAHWRLSLDACRQRVCDNAGDQDATPDAVAVFAAVLDARLTRGLPTVIDATNTESAVRTRLVGRAYAHCMPAVAIVVRTPLEVCLDRQRLRLPDRQVPRRVVAAQHAGIPTTEQLHAEGFDAVHDAAEVDLLGMLLARSAGDYPDLLSEVRAAFGDDLAAVFAWHPDTGDGTGVFAVGGRHLVARLWDGAGVYAPHWQARCDAQRCDRCGGVVWAAVDDAADLLAVYRRQFPDDLHCDPCDTPDDWDLP</sequence>
<gene>
    <name evidence="1" type="ORF">AB0C36_36660</name>
</gene>
<protein>
    <submittedName>
        <fullName evidence="1">ATP-binding protein</fullName>
    </submittedName>
</protein>
<keyword evidence="1" id="KW-0547">Nucleotide-binding</keyword>
<evidence type="ECO:0000313" key="1">
    <source>
        <dbReference type="EMBL" id="MEU8139019.1"/>
    </source>
</evidence>
<keyword evidence="1" id="KW-0067">ATP-binding</keyword>
<dbReference type="GO" id="GO:0005524">
    <property type="term" value="F:ATP binding"/>
    <property type="evidence" value="ECO:0007669"/>
    <property type="project" value="UniProtKB-KW"/>
</dbReference>
<name>A0ABV3DTD7_9ACTN</name>
<dbReference type="EMBL" id="JBEZFP010000150">
    <property type="protein sequence ID" value="MEU8139019.1"/>
    <property type="molecule type" value="Genomic_DNA"/>
</dbReference>
<evidence type="ECO:0000313" key="2">
    <source>
        <dbReference type="Proteomes" id="UP001551482"/>
    </source>
</evidence>
<reference evidence="1 2" key="1">
    <citation type="submission" date="2024-06" db="EMBL/GenBank/DDBJ databases">
        <title>The Natural Products Discovery Center: Release of the First 8490 Sequenced Strains for Exploring Actinobacteria Biosynthetic Diversity.</title>
        <authorList>
            <person name="Kalkreuter E."/>
            <person name="Kautsar S.A."/>
            <person name="Yang D."/>
            <person name="Bader C.D."/>
            <person name="Teijaro C.N."/>
            <person name="Fluegel L."/>
            <person name="Davis C.M."/>
            <person name="Simpson J.R."/>
            <person name="Lauterbach L."/>
            <person name="Steele A.D."/>
            <person name="Gui C."/>
            <person name="Meng S."/>
            <person name="Li G."/>
            <person name="Viehrig K."/>
            <person name="Ye F."/>
            <person name="Su P."/>
            <person name="Kiefer A.F."/>
            <person name="Nichols A."/>
            <person name="Cepeda A.J."/>
            <person name="Yan W."/>
            <person name="Fan B."/>
            <person name="Jiang Y."/>
            <person name="Adhikari A."/>
            <person name="Zheng C.-J."/>
            <person name="Schuster L."/>
            <person name="Cowan T.M."/>
            <person name="Smanski M.J."/>
            <person name="Chevrette M.G."/>
            <person name="De Carvalho L.P.S."/>
            <person name="Shen B."/>
        </authorList>
    </citation>
    <scope>NUCLEOTIDE SEQUENCE [LARGE SCALE GENOMIC DNA]</scope>
    <source>
        <strain evidence="1 2">NPDC048946</strain>
    </source>
</reference>
<proteinExistence type="predicted"/>
<dbReference type="Pfam" id="PF13671">
    <property type="entry name" value="AAA_33"/>
    <property type="match status" value="1"/>
</dbReference>
<dbReference type="InterPro" id="IPR027417">
    <property type="entry name" value="P-loop_NTPase"/>
</dbReference>
<dbReference type="SUPFAM" id="SSF52540">
    <property type="entry name" value="P-loop containing nucleoside triphosphate hydrolases"/>
    <property type="match status" value="1"/>
</dbReference>
<keyword evidence="2" id="KW-1185">Reference proteome</keyword>
<comment type="caution">
    <text evidence="1">The sequence shown here is derived from an EMBL/GenBank/DDBJ whole genome shotgun (WGS) entry which is preliminary data.</text>
</comment>
<dbReference type="RefSeq" id="WP_358362849.1">
    <property type="nucleotide sequence ID" value="NZ_JBEZFP010000150.1"/>
</dbReference>
<accession>A0ABV3DTD7</accession>
<dbReference type="Proteomes" id="UP001551482">
    <property type="component" value="Unassembled WGS sequence"/>
</dbReference>
<dbReference type="Gene3D" id="3.40.50.300">
    <property type="entry name" value="P-loop containing nucleotide triphosphate hydrolases"/>
    <property type="match status" value="1"/>
</dbReference>